<accession>A0ACC3TWU0</accession>
<reference evidence="2" key="1">
    <citation type="journal article" date="2024" name="Front. Bioeng. Biotechnol.">
        <title>Genome-scale model development and genomic sequencing of the oleaginous clade Lipomyces.</title>
        <authorList>
            <person name="Czajka J.J."/>
            <person name="Han Y."/>
            <person name="Kim J."/>
            <person name="Mondo S.J."/>
            <person name="Hofstad B.A."/>
            <person name="Robles A."/>
            <person name="Haridas S."/>
            <person name="Riley R."/>
            <person name="LaButti K."/>
            <person name="Pangilinan J."/>
            <person name="Andreopoulos W."/>
            <person name="Lipzen A."/>
            <person name="Yan J."/>
            <person name="Wang M."/>
            <person name="Ng V."/>
            <person name="Grigoriev I.V."/>
            <person name="Spatafora J.W."/>
            <person name="Magnuson J.K."/>
            <person name="Baker S.E."/>
            <person name="Pomraning K.R."/>
        </authorList>
    </citation>
    <scope>NUCLEOTIDE SEQUENCE [LARGE SCALE GENOMIC DNA]</scope>
    <source>
        <strain evidence="2">CBS 10300</strain>
    </source>
</reference>
<evidence type="ECO:0000313" key="2">
    <source>
        <dbReference type="Proteomes" id="UP001489719"/>
    </source>
</evidence>
<organism evidence="1 2">
    <name type="scientific">Lipomyces orientalis</name>
    <dbReference type="NCBI Taxonomy" id="1233043"/>
    <lineage>
        <taxon>Eukaryota</taxon>
        <taxon>Fungi</taxon>
        <taxon>Dikarya</taxon>
        <taxon>Ascomycota</taxon>
        <taxon>Saccharomycotina</taxon>
        <taxon>Lipomycetes</taxon>
        <taxon>Lipomycetales</taxon>
        <taxon>Lipomycetaceae</taxon>
        <taxon>Lipomyces</taxon>
    </lineage>
</organism>
<name>A0ACC3TWU0_9ASCO</name>
<gene>
    <name evidence="1" type="ORF">V1517DRAFT_335795</name>
</gene>
<keyword evidence="2" id="KW-1185">Reference proteome</keyword>
<dbReference type="EMBL" id="MU970040">
    <property type="protein sequence ID" value="KAK9325459.1"/>
    <property type="molecule type" value="Genomic_DNA"/>
</dbReference>
<protein>
    <submittedName>
        <fullName evidence="1">Uncharacterized protein</fullName>
    </submittedName>
</protein>
<comment type="caution">
    <text evidence="1">The sequence shown here is derived from an EMBL/GenBank/DDBJ whole genome shotgun (WGS) entry which is preliminary data.</text>
</comment>
<dbReference type="Proteomes" id="UP001489719">
    <property type="component" value="Unassembled WGS sequence"/>
</dbReference>
<sequence>MSSVAAPYAHTQAIQPPPPPPPQQPHLVPPVHQVPSTRSHLQAAPSATPSSQTTVISSMSQQSQSQPSQPSTESRTSTPHSQETPPPPQLAPVPTPSNIYTAVYSGIPVYEMMVNGVAVMRRRSDSYLNATQILKVGGVDKGRRTKILEKEIHTGEHEKVQGGYGKYQGTWIPFDRGRQFCRQYSVEDLLLPLLDFDPAAPQSEQTPTKEQALAARRKQMYAVASQQNSAASQAGTPSGSTNSVFATPLSTSATAALTALGKAAQSISSASQAASLPPGDVKPLRVGTMNSHDHLVSFGSDMATDVDEHEGQGEDGPPRKRSRIGHSNVIGEDNVAVVESISRESLLTSKREQPLDPLDANTTPNFERSKDIMTQIFLTNETSGLSQLSVLDSVAAGSTGSSSIAKIEVDVAIDELGHTALHWASALARIQLVQDLVARGADPRRGNYAAETCLIRAVLVTNNYDQGSFPQLLDLLYPAITLADEEGRTVLHQIALTAGIKGRSAASRYYLECLLEWIVRHNGPNSTRKCVSLSRFMSDVVNAQDKNGDTSLNIAARIGNKSIAQQLIEVGADATIPNRAGLRPIDFGVGVMPSNTSAAPAPLFRTPGPLVPVAVAQKSKDIIASMTSMISALDKDFQQELQTKQTTLDAMHVQLREVTVTLAQSRSGADQLRRQANRINELHQRDRNLENAMREEDARFKAAKVATIVEKEPSAEIAAARGGPSSDEVMTADETGDVTMADLDTIDSRSDDDNADVDADKAFRLEIVEEATTPAADGPTPETVPATTDSAAKEENTASATASISDVNTAAVTPATNANATPAAESSSSRAINPKRLKVVGPVPPIPVLRARIAAYKRNAAHLSELAQVLRGRSSDLEDKFRGVVAMCTGVPKEDVDSLLEGLVQAVQSDPAEVDMSRVAGFLRNVDENP</sequence>
<proteinExistence type="predicted"/>
<evidence type="ECO:0000313" key="1">
    <source>
        <dbReference type="EMBL" id="KAK9325459.1"/>
    </source>
</evidence>